<dbReference type="Pfam" id="PF08327">
    <property type="entry name" value="AHSA1"/>
    <property type="match status" value="1"/>
</dbReference>
<comment type="similarity">
    <text evidence="1">Belongs to the AHA1 family.</text>
</comment>
<dbReference type="InterPro" id="IPR023393">
    <property type="entry name" value="START-like_dom_sf"/>
</dbReference>
<gene>
    <name evidence="4" type="ORF">JOF53_001571</name>
</gene>
<dbReference type="SUPFAM" id="SSF55961">
    <property type="entry name" value="Bet v1-like"/>
    <property type="match status" value="2"/>
</dbReference>
<dbReference type="CDD" id="cd08899">
    <property type="entry name" value="SRPBCC_CalC_Aha1-like_6"/>
    <property type="match status" value="1"/>
</dbReference>
<proteinExistence type="inferred from homology"/>
<feature type="domain" description="Activator of Hsp90 ATPase homologue 1/2-like C-terminal" evidence="3">
    <location>
        <begin position="25"/>
        <end position="145"/>
    </location>
</feature>
<dbReference type="Proteomes" id="UP001519363">
    <property type="component" value="Unassembled WGS sequence"/>
</dbReference>
<evidence type="ECO:0000313" key="4">
    <source>
        <dbReference type="EMBL" id="MBP2472699.1"/>
    </source>
</evidence>
<comment type="caution">
    <text evidence="4">The sequence shown here is derived from an EMBL/GenBank/DDBJ whole genome shotgun (WGS) entry which is preliminary data.</text>
</comment>
<dbReference type="InterPro" id="IPR013538">
    <property type="entry name" value="ASHA1/2-like_C"/>
</dbReference>
<sequence length="321" mass="35340">MANTSGSLDTGSPRPVLRFERHLKHSPRKVWRAVTDPAHLKHWFPAEFQAEQRIGAPIRFVFAGDAAPPGTGRVLEYDAPRVFAFTWQDANSTDVSVLRFELVPKPDGCLLVFTHALGGPGDLLVTTARHAAGWDGCLDVLEGLLAGHEHTPTMTEWFHRAEAYVARFGLATGESTPTPDGHLVRLKRDLVQPADGVWTFLTADTPPALGTPPPLPTTHGYQPAGPTTALEAPHRLTYLWLHEQAPAGEVHWHLTPQPSGCLLEVTQTIPRALPHLRAITLAAWQTHLELLFAALHGDIRCPWPADRTEELRKHYAKTLPG</sequence>
<organism evidence="4 5">
    <name type="scientific">Crossiella equi</name>
    <dbReference type="NCBI Taxonomy" id="130796"/>
    <lineage>
        <taxon>Bacteria</taxon>
        <taxon>Bacillati</taxon>
        <taxon>Actinomycetota</taxon>
        <taxon>Actinomycetes</taxon>
        <taxon>Pseudonocardiales</taxon>
        <taxon>Pseudonocardiaceae</taxon>
        <taxon>Crossiella</taxon>
    </lineage>
</organism>
<evidence type="ECO:0000256" key="2">
    <source>
        <dbReference type="SAM" id="MobiDB-lite"/>
    </source>
</evidence>
<dbReference type="Gene3D" id="3.30.530.20">
    <property type="match status" value="2"/>
</dbReference>
<dbReference type="EMBL" id="JAGIOO010000001">
    <property type="protein sequence ID" value="MBP2472699.1"/>
    <property type="molecule type" value="Genomic_DNA"/>
</dbReference>
<keyword evidence="5" id="KW-1185">Reference proteome</keyword>
<evidence type="ECO:0000259" key="3">
    <source>
        <dbReference type="Pfam" id="PF08327"/>
    </source>
</evidence>
<reference evidence="4 5" key="1">
    <citation type="submission" date="2021-03" db="EMBL/GenBank/DDBJ databases">
        <title>Sequencing the genomes of 1000 actinobacteria strains.</title>
        <authorList>
            <person name="Klenk H.-P."/>
        </authorList>
    </citation>
    <scope>NUCLEOTIDE SEQUENCE [LARGE SCALE GENOMIC DNA]</scope>
    <source>
        <strain evidence="4 5">DSM 44580</strain>
    </source>
</reference>
<name>A0ABS5A7Y9_9PSEU</name>
<protein>
    <submittedName>
        <fullName evidence="4">Uncharacterized protein YndB with AHSA1/START domain</fullName>
    </submittedName>
</protein>
<evidence type="ECO:0000256" key="1">
    <source>
        <dbReference type="ARBA" id="ARBA00006817"/>
    </source>
</evidence>
<evidence type="ECO:0000313" key="5">
    <source>
        <dbReference type="Proteomes" id="UP001519363"/>
    </source>
</evidence>
<accession>A0ABS5A7Y9</accession>
<feature type="region of interest" description="Disordered" evidence="2">
    <location>
        <begin position="208"/>
        <end position="227"/>
    </location>
</feature>